<name>A0AAQ4ELX7_AMBAM</name>
<keyword evidence="1" id="KW-0812">Transmembrane</keyword>
<feature type="non-terminal residue" evidence="2">
    <location>
        <position position="75"/>
    </location>
</feature>
<feature type="transmembrane region" description="Helical" evidence="1">
    <location>
        <begin position="20"/>
        <end position="40"/>
    </location>
</feature>
<keyword evidence="1" id="KW-0472">Membrane</keyword>
<protein>
    <submittedName>
        <fullName evidence="2">Uncharacterized protein</fullName>
    </submittedName>
</protein>
<organism evidence="2 3">
    <name type="scientific">Amblyomma americanum</name>
    <name type="common">Lone star tick</name>
    <dbReference type="NCBI Taxonomy" id="6943"/>
    <lineage>
        <taxon>Eukaryota</taxon>
        <taxon>Metazoa</taxon>
        <taxon>Ecdysozoa</taxon>
        <taxon>Arthropoda</taxon>
        <taxon>Chelicerata</taxon>
        <taxon>Arachnida</taxon>
        <taxon>Acari</taxon>
        <taxon>Parasitiformes</taxon>
        <taxon>Ixodida</taxon>
        <taxon>Ixodoidea</taxon>
        <taxon>Ixodidae</taxon>
        <taxon>Amblyomminae</taxon>
        <taxon>Amblyomma</taxon>
    </lineage>
</organism>
<evidence type="ECO:0000256" key="1">
    <source>
        <dbReference type="SAM" id="Phobius"/>
    </source>
</evidence>
<gene>
    <name evidence="2" type="ORF">V5799_030843</name>
</gene>
<reference evidence="2 3" key="1">
    <citation type="journal article" date="2023" name="Arcadia Sci">
        <title>De novo assembly of a long-read Amblyomma americanum tick genome.</title>
        <authorList>
            <person name="Chou S."/>
            <person name="Poskanzer K.E."/>
            <person name="Rollins M."/>
            <person name="Thuy-Boun P.S."/>
        </authorList>
    </citation>
    <scope>NUCLEOTIDE SEQUENCE [LARGE SCALE GENOMIC DNA]</scope>
    <source>
        <strain evidence="2">F_SG_1</strain>
        <tissue evidence="2">Salivary glands</tissue>
    </source>
</reference>
<dbReference type="AlphaFoldDB" id="A0AAQ4ELX7"/>
<keyword evidence="1" id="KW-1133">Transmembrane helix</keyword>
<dbReference type="Proteomes" id="UP001321473">
    <property type="component" value="Unassembled WGS sequence"/>
</dbReference>
<comment type="caution">
    <text evidence="2">The sequence shown here is derived from an EMBL/GenBank/DDBJ whole genome shotgun (WGS) entry which is preliminary data.</text>
</comment>
<evidence type="ECO:0000313" key="2">
    <source>
        <dbReference type="EMBL" id="KAK8775812.1"/>
    </source>
</evidence>
<sequence length="75" mass="7853">MELHDVGPTATATTEAPRNTPAIAVLVAFYAATLAVAIWAKNRVQDPDDDGASNLCQFLLVKRGLGPLLGTATMT</sequence>
<keyword evidence="3" id="KW-1185">Reference proteome</keyword>
<dbReference type="EMBL" id="JARKHS020013694">
    <property type="protein sequence ID" value="KAK8775812.1"/>
    <property type="molecule type" value="Genomic_DNA"/>
</dbReference>
<accession>A0AAQ4ELX7</accession>
<evidence type="ECO:0000313" key="3">
    <source>
        <dbReference type="Proteomes" id="UP001321473"/>
    </source>
</evidence>
<proteinExistence type="predicted"/>